<dbReference type="EMBL" id="UGNP01000001">
    <property type="protein sequence ID" value="STX08462.1"/>
    <property type="molecule type" value="Genomic_DNA"/>
</dbReference>
<reference evidence="3 5" key="2">
    <citation type="submission" date="2019-03" db="EMBL/GenBank/DDBJ databases">
        <title>Genomic Encyclopedia of Type Strains, Phase IV (KMG-IV): sequencing the most valuable type-strain genomes for metagenomic binning, comparative biology and taxonomic classification.</title>
        <authorList>
            <person name="Goeker M."/>
        </authorList>
    </citation>
    <scope>NUCLEOTIDE SEQUENCE [LARGE SCALE GENOMIC DNA]</scope>
    <source>
        <strain evidence="3 5">DSM 20580</strain>
    </source>
</reference>
<dbReference type="Proteomes" id="UP000294641">
    <property type="component" value="Unassembled WGS sequence"/>
</dbReference>
<evidence type="ECO:0000256" key="1">
    <source>
        <dbReference type="SAM" id="Phobius"/>
    </source>
</evidence>
<sequence length="233" mass="26392">MNRQLADGKELKFNRFLKWKWKMSTPQMKTIFVLLSVLITFIGGAGVSLYQSDQTINFFSPLSAGILISIALLFIGFEFSKSKTQNELAPFLISRKRIFILDCIMISAYGILFTLMMIFLPYVQLTIALIIDSSPVVFVDTIFSAPLIALKNSAEIFLIIISLMFAAYTLGIMYRANQLAMVIGLLLFIFYASLMSKVDSMPFENTLLIWSTILLIVTVPLSYFIQRKWGGQQ</sequence>
<dbReference type="Proteomes" id="UP000254330">
    <property type="component" value="Unassembled WGS sequence"/>
</dbReference>
<evidence type="ECO:0000313" key="4">
    <source>
        <dbReference type="Proteomes" id="UP000254330"/>
    </source>
</evidence>
<dbReference type="AlphaFoldDB" id="A0A8B4Q3L2"/>
<evidence type="ECO:0000313" key="3">
    <source>
        <dbReference type="EMBL" id="TDR37786.1"/>
    </source>
</evidence>
<feature type="transmembrane region" description="Helical" evidence="1">
    <location>
        <begin position="207"/>
        <end position="225"/>
    </location>
</feature>
<feature type="transmembrane region" description="Helical" evidence="1">
    <location>
        <begin position="156"/>
        <end position="173"/>
    </location>
</feature>
<organism evidence="2 4">
    <name type="scientific">Kurthia zopfii</name>
    <dbReference type="NCBI Taxonomy" id="1650"/>
    <lineage>
        <taxon>Bacteria</taxon>
        <taxon>Bacillati</taxon>
        <taxon>Bacillota</taxon>
        <taxon>Bacilli</taxon>
        <taxon>Bacillales</taxon>
        <taxon>Caryophanaceae</taxon>
        <taxon>Kurthia</taxon>
    </lineage>
</organism>
<dbReference type="EMBL" id="SNZG01000019">
    <property type="protein sequence ID" value="TDR37786.1"/>
    <property type="molecule type" value="Genomic_DNA"/>
</dbReference>
<feature type="transmembrane region" description="Helical" evidence="1">
    <location>
        <begin position="56"/>
        <end position="77"/>
    </location>
</feature>
<feature type="transmembrane region" description="Helical" evidence="1">
    <location>
        <begin position="30"/>
        <end position="50"/>
    </location>
</feature>
<dbReference type="RefSeq" id="WP_109349879.1">
    <property type="nucleotide sequence ID" value="NZ_BJUE01000017.1"/>
</dbReference>
<keyword evidence="1" id="KW-0812">Transmembrane</keyword>
<protein>
    <recommendedName>
        <fullName evidence="6">ABC-2 family transporter protein</fullName>
    </recommendedName>
</protein>
<feature type="transmembrane region" description="Helical" evidence="1">
    <location>
        <begin position="179"/>
        <end position="195"/>
    </location>
</feature>
<evidence type="ECO:0000313" key="2">
    <source>
        <dbReference type="EMBL" id="STX08462.1"/>
    </source>
</evidence>
<keyword evidence="5" id="KW-1185">Reference proteome</keyword>
<feature type="transmembrane region" description="Helical" evidence="1">
    <location>
        <begin position="98"/>
        <end position="120"/>
    </location>
</feature>
<comment type="caution">
    <text evidence="2">The sequence shown here is derived from an EMBL/GenBank/DDBJ whole genome shotgun (WGS) entry which is preliminary data.</text>
</comment>
<gene>
    <name evidence="3" type="ORF">DFR61_11922</name>
    <name evidence="2" type="ORF">NCTC10597_00121</name>
</gene>
<reference evidence="2 4" key="1">
    <citation type="submission" date="2018-06" db="EMBL/GenBank/DDBJ databases">
        <authorList>
            <consortium name="Pathogen Informatics"/>
            <person name="Doyle S."/>
        </authorList>
    </citation>
    <scope>NUCLEOTIDE SEQUENCE [LARGE SCALE GENOMIC DNA]</scope>
    <source>
        <strain evidence="2 4">NCTC10597</strain>
    </source>
</reference>
<proteinExistence type="predicted"/>
<keyword evidence="1" id="KW-1133">Transmembrane helix</keyword>
<keyword evidence="1" id="KW-0472">Membrane</keyword>
<name>A0A8B4Q3L2_9BACL</name>
<accession>A0A8B4Q3L2</accession>
<evidence type="ECO:0008006" key="6">
    <source>
        <dbReference type="Google" id="ProtNLM"/>
    </source>
</evidence>
<evidence type="ECO:0000313" key="5">
    <source>
        <dbReference type="Proteomes" id="UP000294641"/>
    </source>
</evidence>